<proteinExistence type="predicted"/>
<keyword evidence="9" id="KW-0408">Iron</keyword>
<dbReference type="CDD" id="cd08761">
    <property type="entry name" value="Cyt_b561_CYB561D2_like"/>
    <property type="match status" value="1"/>
</dbReference>
<dbReference type="EC" id="7.2.1.3" evidence="11"/>
<keyword evidence="3" id="KW-0813">Transport</keyword>
<accession>A0ABQ8MA08</accession>
<feature type="transmembrane region" description="Helical" evidence="12">
    <location>
        <begin position="84"/>
        <end position="104"/>
    </location>
</feature>
<dbReference type="PROSITE" id="PS50939">
    <property type="entry name" value="CYTOCHROME_B561"/>
    <property type="match status" value="1"/>
</dbReference>
<evidence type="ECO:0000313" key="14">
    <source>
        <dbReference type="EMBL" id="KAI2659051.1"/>
    </source>
</evidence>
<dbReference type="InterPro" id="IPR006593">
    <property type="entry name" value="Cyt_b561/ferric_Rdtase_TM"/>
</dbReference>
<dbReference type="Pfam" id="PF03188">
    <property type="entry name" value="Cytochrom_B561"/>
    <property type="match status" value="1"/>
</dbReference>
<evidence type="ECO:0000256" key="3">
    <source>
        <dbReference type="ARBA" id="ARBA00022448"/>
    </source>
</evidence>
<comment type="subcellular location">
    <subcellularLocation>
        <location evidence="2">Membrane</location>
        <topology evidence="2">Multi-pass membrane protein</topology>
    </subcellularLocation>
</comment>
<evidence type="ECO:0000256" key="11">
    <source>
        <dbReference type="ARBA" id="ARBA00024225"/>
    </source>
</evidence>
<reference evidence="14 15" key="1">
    <citation type="submission" date="2022-01" db="EMBL/GenBank/DDBJ databases">
        <title>A high-quality chromosome-level genome assembly of rohu carp, Labeo rohita.</title>
        <authorList>
            <person name="Arick M.A. II"/>
            <person name="Hsu C.-Y."/>
            <person name="Magbanua Z."/>
            <person name="Pechanova O."/>
            <person name="Grover C."/>
            <person name="Miller E."/>
            <person name="Thrash A."/>
            <person name="Ezzel L."/>
            <person name="Alam S."/>
            <person name="Benzie J."/>
            <person name="Hamilton M."/>
            <person name="Karsi A."/>
            <person name="Lawrence M.L."/>
            <person name="Peterson D.G."/>
        </authorList>
    </citation>
    <scope>NUCLEOTIDE SEQUENCE [LARGE SCALE GENOMIC DNA]</scope>
    <source>
        <strain evidence="15">BAU-BD-2019</strain>
        <tissue evidence="14">Blood</tissue>
    </source>
</reference>
<organism evidence="14 15">
    <name type="scientific">Labeo rohita</name>
    <name type="common">Indian major carp</name>
    <name type="synonym">Cyprinus rohita</name>
    <dbReference type="NCBI Taxonomy" id="84645"/>
    <lineage>
        <taxon>Eukaryota</taxon>
        <taxon>Metazoa</taxon>
        <taxon>Chordata</taxon>
        <taxon>Craniata</taxon>
        <taxon>Vertebrata</taxon>
        <taxon>Euteleostomi</taxon>
        <taxon>Actinopterygii</taxon>
        <taxon>Neopterygii</taxon>
        <taxon>Teleostei</taxon>
        <taxon>Ostariophysi</taxon>
        <taxon>Cypriniformes</taxon>
        <taxon>Cyprinidae</taxon>
        <taxon>Labeoninae</taxon>
        <taxon>Labeonini</taxon>
        <taxon>Labeo</taxon>
    </lineage>
</organism>
<keyword evidence="8 12" id="KW-1133">Transmembrane helix</keyword>
<keyword evidence="7" id="KW-0249">Electron transport</keyword>
<feature type="transmembrane region" description="Helical" evidence="12">
    <location>
        <begin position="188"/>
        <end position="212"/>
    </location>
</feature>
<name>A0ABQ8MA08_LABRO</name>
<keyword evidence="10 12" id="KW-0472">Membrane</keyword>
<feature type="transmembrane region" description="Helical" evidence="12">
    <location>
        <begin position="152"/>
        <end position="176"/>
    </location>
</feature>
<feature type="domain" description="Cytochrome b561" evidence="13">
    <location>
        <begin position="1"/>
        <end position="214"/>
    </location>
</feature>
<keyword evidence="4" id="KW-0349">Heme</keyword>
<dbReference type="PANTHER" id="PTHR15422:SF9">
    <property type="entry name" value="TRANSMEMBRANE REDUCTASE CYB561D1-RELATED"/>
    <property type="match status" value="1"/>
</dbReference>
<evidence type="ECO:0000256" key="8">
    <source>
        <dbReference type="ARBA" id="ARBA00022989"/>
    </source>
</evidence>
<protein>
    <recommendedName>
        <fullName evidence="11">ascorbate ferrireductase (transmembrane)</fullName>
        <ecNumber evidence="11">7.2.1.3</ecNumber>
    </recommendedName>
</protein>
<evidence type="ECO:0000256" key="1">
    <source>
        <dbReference type="ARBA" id="ARBA00001970"/>
    </source>
</evidence>
<dbReference type="EMBL" id="JACTAM010000011">
    <property type="protein sequence ID" value="KAI2659051.1"/>
    <property type="molecule type" value="Genomic_DNA"/>
</dbReference>
<evidence type="ECO:0000256" key="5">
    <source>
        <dbReference type="ARBA" id="ARBA00022692"/>
    </source>
</evidence>
<keyword evidence="6" id="KW-0479">Metal-binding</keyword>
<dbReference type="InterPro" id="IPR045150">
    <property type="entry name" value="CYB561D1/2"/>
</dbReference>
<feature type="transmembrane region" description="Helical" evidence="12">
    <location>
        <begin position="116"/>
        <end position="140"/>
    </location>
</feature>
<comment type="cofactor">
    <cofactor evidence="1">
        <name>heme b</name>
        <dbReference type="ChEBI" id="CHEBI:60344"/>
    </cofactor>
</comment>
<sequence>MVRGMRSSSDVEYSAVGEGLGMREFWLYVWLRRLAVVAAHIISLGLVILTSILSRPGTKGILLFSAEGSPFCFKSRKWKVRLHWFFQALLLVCGATGFGFMVASKNIKEHPHFTSWHSLLGVATMAATVLQAICGVFLLFPKLISTHSFPRLRLYHATCGLVAYLLATVTVVSAMFTDWFQASVTDTIWYIFLLLPLFPALVVMNQITSAFLPKKKITS</sequence>
<evidence type="ECO:0000256" key="2">
    <source>
        <dbReference type="ARBA" id="ARBA00004141"/>
    </source>
</evidence>
<evidence type="ECO:0000256" key="10">
    <source>
        <dbReference type="ARBA" id="ARBA00023136"/>
    </source>
</evidence>
<evidence type="ECO:0000256" key="9">
    <source>
        <dbReference type="ARBA" id="ARBA00023004"/>
    </source>
</evidence>
<dbReference type="Proteomes" id="UP000830375">
    <property type="component" value="Unassembled WGS sequence"/>
</dbReference>
<dbReference type="PANTHER" id="PTHR15422">
    <property type="entry name" value="OS05G0565100 PROTEIN"/>
    <property type="match status" value="1"/>
</dbReference>
<evidence type="ECO:0000256" key="4">
    <source>
        <dbReference type="ARBA" id="ARBA00022617"/>
    </source>
</evidence>
<dbReference type="SMART" id="SM00665">
    <property type="entry name" value="B561"/>
    <property type="match status" value="1"/>
</dbReference>
<keyword evidence="15" id="KW-1185">Reference proteome</keyword>
<keyword evidence="5 12" id="KW-0812">Transmembrane</keyword>
<comment type="caution">
    <text evidence="14">The sequence shown here is derived from an EMBL/GenBank/DDBJ whole genome shotgun (WGS) entry which is preliminary data.</text>
</comment>
<evidence type="ECO:0000256" key="12">
    <source>
        <dbReference type="SAM" id="Phobius"/>
    </source>
</evidence>
<evidence type="ECO:0000256" key="6">
    <source>
        <dbReference type="ARBA" id="ARBA00022723"/>
    </source>
</evidence>
<evidence type="ECO:0000259" key="13">
    <source>
        <dbReference type="PROSITE" id="PS50939"/>
    </source>
</evidence>
<feature type="transmembrane region" description="Helical" evidence="12">
    <location>
        <begin position="30"/>
        <end position="53"/>
    </location>
</feature>
<gene>
    <name evidence="14" type="ORF">H4Q32_023242</name>
</gene>
<dbReference type="Gene3D" id="1.20.120.1770">
    <property type="match status" value="1"/>
</dbReference>
<evidence type="ECO:0000313" key="15">
    <source>
        <dbReference type="Proteomes" id="UP000830375"/>
    </source>
</evidence>
<evidence type="ECO:0000256" key="7">
    <source>
        <dbReference type="ARBA" id="ARBA00022982"/>
    </source>
</evidence>